<dbReference type="Proteomes" id="UP000639643">
    <property type="component" value="Unassembled WGS sequence"/>
</dbReference>
<accession>A0A8H6K518</accession>
<name>A0A8H6K518_9PEZI</name>
<evidence type="ECO:0000313" key="2">
    <source>
        <dbReference type="Proteomes" id="UP000639643"/>
    </source>
</evidence>
<dbReference type="AlphaFoldDB" id="A0A8H6K518"/>
<keyword evidence="2" id="KW-1185">Reference proteome</keyword>
<protein>
    <submittedName>
        <fullName evidence="1">Uncharacterized protein</fullName>
    </submittedName>
</protein>
<gene>
    <name evidence="1" type="ORF">CMUS01_10042</name>
</gene>
<reference evidence="1" key="1">
    <citation type="journal article" date="2020" name="Phytopathology">
        <title>Genome Sequence Resources of Colletotrichum truncatum, C. plurivorum, C. musicola, and C. sojae: Four Species Pathogenic to Soybean (Glycine max).</title>
        <authorList>
            <person name="Rogerio F."/>
            <person name="Boufleur T.R."/>
            <person name="Ciampi-Guillardi M."/>
            <person name="Sukno S.A."/>
            <person name="Thon M.R."/>
            <person name="Massola Junior N.S."/>
            <person name="Baroncelli R."/>
        </authorList>
    </citation>
    <scope>NUCLEOTIDE SEQUENCE</scope>
    <source>
        <strain evidence="1">LFN0074</strain>
    </source>
</reference>
<dbReference type="EMBL" id="WIGM01000449">
    <property type="protein sequence ID" value="KAF6824887.1"/>
    <property type="molecule type" value="Genomic_DNA"/>
</dbReference>
<proteinExistence type="predicted"/>
<sequence length="122" mass="13605">MDRRSLNVTSSGGQLTMASGVQSKGVGGGLLHVVYPWVDIQNGGVEVDDSRQARRRPRPDYLMFEIANWVVVVAENASGRSGAFKTIGKYLLEWIEGVHVYEWVCERREGPNASDRGQLTRR</sequence>
<organism evidence="1 2">
    <name type="scientific">Colletotrichum musicola</name>
    <dbReference type="NCBI Taxonomy" id="2175873"/>
    <lineage>
        <taxon>Eukaryota</taxon>
        <taxon>Fungi</taxon>
        <taxon>Dikarya</taxon>
        <taxon>Ascomycota</taxon>
        <taxon>Pezizomycotina</taxon>
        <taxon>Sordariomycetes</taxon>
        <taxon>Hypocreomycetidae</taxon>
        <taxon>Glomerellales</taxon>
        <taxon>Glomerellaceae</taxon>
        <taxon>Colletotrichum</taxon>
        <taxon>Colletotrichum orchidearum species complex</taxon>
    </lineage>
</organism>
<evidence type="ECO:0000313" key="1">
    <source>
        <dbReference type="EMBL" id="KAF6824887.1"/>
    </source>
</evidence>
<comment type="caution">
    <text evidence="1">The sequence shown here is derived from an EMBL/GenBank/DDBJ whole genome shotgun (WGS) entry which is preliminary data.</text>
</comment>